<evidence type="ECO:0000313" key="3">
    <source>
        <dbReference type="Proteomes" id="UP000244989"/>
    </source>
</evidence>
<dbReference type="RefSeq" id="WP_108432542.1">
    <property type="nucleotide sequence ID" value="NZ_CP026947.1"/>
</dbReference>
<reference evidence="3" key="1">
    <citation type="submission" date="2018-04" db="EMBL/GenBank/DDBJ databases">
        <authorList>
            <person name="Liu S."/>
            <person name="Wang Z."/>
            <person name="Li J."/>
        </authorList>
    </citation>
    <scope>NUCLEOTIDE SEQUENCE [LARGE SCALE GENOMIC DNA]</scope>
    <source>
        <strain evidence="3">2189</strain>
    </source>
</reference>
<gene>
    <name evidence="2" type="ORF">DF222_06500</name>
</gene>
<name>A0A2U1T6I7_9CORY</name>
<keyword evidence="1" id="KW-0812">Transmembrane</keyword>
<keyword evidence="3" id="KW-1185">Reference proteome</keyword>
<evidence type="ECO:0000256" key="1">
    <source>
        <dbReference type="SAM" id="Phobius"/>
    </source>
</evidence>
<dbReference type="Proteomes" id="UP000244989">
    <property type="component" value="Unassembled WGS sequence"/>
</dbReference>
<accession>A0A2U1T6I7</accession>
<dbReference type="KEGG" id="cyz:C3B44_03840"/>
<sequence length="78" mass="8902">MTMQPRPHNPIQQRKDQVRKYARNGVISVAGGLAGGFLVGLFITKFWLWMTLGIVIAVVGGTYNFLKVRRIVNHRDEY</sequence>
<proteinExistence type="predicted"/>
<dbReference type="OrthoDB" id="4424946at2"/>
<feature type="transmembrane region" description="Helical" evidence="1">
    <location>
        <begin position="21"/>
        <end position="40"/>
    </location>
</feature>
<organism evidence="2 3">
    <name type="scientific">Corynebacterium yudongzhengii</name>
    <dbReference type="NCBI Taxonomy" id="2080740"/>
    <lineage>
        <taxon>Bacteria</taxon>
        <taxon>Bacillati</taxon>
        <taxon>Actinomycetota</taxon>
        <taxon>Actinomycetes</taxon>
        <taxon>Mycobacteriales</taxon>
        <taxon>Corynebacteriaceae</taxon>
        <taxon>Corynebacterium</taxon>
    </lineage>
</organism>
<keyword evidence="1" id="KW-0472">Membrane</keyword>
<keyword evidence="1" id="KW-1133">Transmembrane helix</keyword>
<dbReference type="AlphaFoldDB" id="A0A2U1T6I7"/>
<dbReference type="EMBL" id="QEEZ01000010">
    <property type="protein sequence ID" value="PWC01630.1"/>
    <property type="molecule type" value="Genomic_DNA"/>
</dbReference>
<feature type="transmembrane region" description="Helical" evidence="1">
    <location>
        <begin position="46"/>
        <end position="66"/>
    </location>
</feature>
<protein>
    <recommendedName>
        <fullName evidence="4">Secreted protein</fullName>
    </recommendedName>
</protein>
<evidence type="ECO:0000313" key="2">
    <source>
        <dbReference type="EMBL" id="PWC01630.1"/>
    </source>
</evidence>
<evidence type="ECO:0008006" key="4">
    <source>
        <dbReference type="Google" id="ProtNLM"/>
    </source>
</evidence>
<comment type="caution">
    <text evidence="2">The sequence shown here is derived from an EMBL/GenBank/DDBJ whole genome shotgun (WGS) entry which is preliminary data.</text>
</comment>